<dbReference type="InterPro" id="IPR036728">
    <property type="entry name" value="PBP_GOBP_sf"/>
</dbReference>
<sequence length="133" mass="15387">MSINLLTPITWLLILLGCHFAYSDSVEACRNFIGLKVEDANIVLSHWPANLNLAKVNRTHKCYVACIFFSFSLLSSSGQLTLDKYFDNGNINELQVAPTIRRCEYQFENEKDFCEHTFGMFDCFRQEMLLDEE</sequence>
<feature type="chain" id="PRO_5002751812" evidence="1">
    <location>
        <begin position="24"/>
        <end position="133"/>
    </location>
</feature>
<evidence type="ECO:0000313" key="2">
    <source>
        <dbReference type="EMBL" id="BAG11622.1"/>
    </source>
</evidence>
<proteinExistence type="predicted"/>
<dbReference type="GO" id="GO:0005549">
    <property type="term" value="F:odorant binding"/>
    <property type="evidence" value="ECO:0007669"/>
    <property type="project" value="InterPro"/>
</dbReference>
<dbReference type="Pfam" id="PF01395">
    <property type="entry name" value="PBP_GOBP"/>
    <property type="match status" value="1"/>
</dbReference>
<organism evidence="2">
    <name type="scientific">Drosophila ficusphila</name>
    <name type="common">Fruit fly</name>
    <dbReference type="NCBI Taxonomy" id="30025"/>
    <lineage>
        <taxon>Eukaryota</taxon>
        <taxon>Metazoa</taxon>
        <taxon>Ecdysozoa</taxon>
        <taxon>Arthropoda</taxon>
        <taxon>Hexapoda</taxon>
        <taxon>Insecta</taxon>
        <taxon>Pterygota</taxon>
        <taxon>Neoptera</taxon>
        <taxon>Endopterygota</taxon>
        <taxon>Diptera</taxon>
        <taxon>Brachycera</taxon>
        <taxon>Muscomorpha</taxon>
        <taxon>Ephydroidea</taxon>
        <taxon>Drosophilidae</taxon>
        <taxon>Drosophila</taxon>
        <taxon>Sophophora</taxon>
    </lineage>
</organism>
<reference evidence="2" key="1">
    <citation type="journal article" date="2008" name="Genetics">
        <title>Rapid evolution of two odorant-binding protein genes, Obp57d and Obp57e, in the Drosophila melanogaster species group.</title>
        <authorList>
            <person name="Matsuo T."/>
        </authorList>
    </citation>
    <scope>NUCLEOTIDE SEQUENCE</scope>
    <source>
        <strain evidence="2">Yakushima</strain>
    </source>
</reference>
<dbReference type="InterPro" id="IPR006170">
    <property type="entry name" value="PBP/GOBP"/>
</dbReference>
<protein>
    <submittedName>
        <fullName evidence="2">Odorant-binding protein 57d3</fullName>
    </submittedName>
</protein>
<dbReference type="EMBL" id="AB370279">
    <property type="protein sequence ID" value="BAG11622.1"/>
    <property type="molecule type" value="Genomic_DNA"/>
</dbReference>
<accession>B0M2E4</accession>
<name>B0M2E4_DROFC</name>
<dbReference type="OrthoDB" id="7847042at2759"/>
<evidence type="ECO:0000256" key="1">
    <source>
        <dbReference type="SAM" id="SignalP"/>
    </source>
</evidence>
<feature type="signal peptide" evidence="1">
    <location>
        <begin position="1"/>
        <end position="23"/>
    </location>
</feature>
<dbReference type="Gene3D" id="1.10.238.20">
    <property type="entry name" value="Pheromone/general odorant binding protein domain"/>
    <property type="match status" value="1"/>
</dbReference>
<gene>
    <name evidence="2" type="primary">Obp57d3</name>
</gene>
<keyword evidence="1" id="KW-0732">Signal</keyword>
<dbReference type="AlphaFoldDB" id="B0M2E4"/>
<dbReference type="SUPFAM" id="SSF47565">
    <property type="entry name" value="Insect pheromone/odorant-binding proteins"/>
    <property type="match status" value="1"/>
</dbReference>